<keyword evidence="4" id="KW-1185">Reference proteome</keyword>
<keyword evidence="2" id="KW-1133">Transmembrane helix</keyword>
<feature type="compositionally biased region" description="Polar residues" evidence="1">
    <location>
        <begin position="99"/>
        <end position="108"/>
    </location>
</feature>
<dbReference type="Proteomes" id="UP000000322">
    <property type="component" value="Chromosome"/>
</dbReference>
<dbReference type="AlphaFoldDB" id="D1BK98"/>
<dbReference type="KEGG" id="ske:Sked_04080"/>
<dbReference type="RefSeq" id="WP_012865444.1">
    <property type="nucleotide sequence ID" value="NC_013521.1"/>
</dbReference>
<gene>
    <name evidence="3" type="ordered locus">Sked_04080</name>
</gene>
<proteinExistence type="predicted"/>
<name>D1BK98_SANKS</name>
<protein>
    <submittedName>
        <fullName evidence="3">Uncharacterized protein</fullName>
    </submittedName>
</protein>
<reference evidence="3 4" key="1">
    <citation type="journal article" date="2009" name="Stand. Genomic Sci.">
        <title>Complete genome sequence of Sanguibacter keddieii type strain (ST-74).</title>
        <authorList>
            <person name="Ivanova N."/>
            <person name="Sikorski J."/>
            <person name="Sims D."/>
            <person name="Brettin T."/>
            <person name="Detter J.C."/>
            <person name="Han C."/>
            <person name="Lapidus A."/>
            <person name="Copeland A."/>
            <person name="Glavina Del Rio T."/>
            <person name="Nolan M."/>
            <person name="Chen F."/>
            <person name="Lucas S."/>
            <person name="Tice H."/>
            <person name="Cheng J.F."/>
            <person name="Bruce D."/>
            <person name="Goodwin L."/>
            <person name="Pitluck S."/>
            <person name="Pati A."/>
            <person name="Mavromatis K."/>
            <person name="Chen A."/>
            <person name="Palaniappan K."/>
            <person name="D'haeseleer P."/>
            <person name="Chain P."/>
            <person name="Bristow J."/>
            <person name="Eisen J.A."/>
            <person name="Markowitz V."/>
            <person name="Hugenholtz P."/>
            <person name="Goker M."/>
            <person name="Pukall R."/>
            <person name="Klenk H.P."/>
            <person name="Kyrpides N.C."/>
        </authorList>
    </citation>
    <scope>NUCLEOTIDE SEQUENCE [LARGE SCALE GENOMIC DNA]</scope>
    <source>
        <strain evidence="4">ATCC 51767 / DSM 10542 / NCFB 3025 / ST-74</strain>
    </source>
</reference>
<organism evidence="3 4">
    <name type="scientific">Sanguibacter keddieii (strain ATCC 51767 / DSM 10542 / NCFB 3025 / ST-74)</name>
    <dbReference type="NCBI Taxonomy" id="446469"/>
    <lineage>
        <taxon>Bacteria</taxon>
        <taxon>Bacillati</taxon>
        <taxon>Actinomycetota</taxon>
        <taxon>Actinomycetes</taxon>
        <taxon>Micrococcales</taxon>
        <taxon>Sanguibacteraceae</taxon>
        <taxon>Sanguibacter</taxon>
    </lineage>
</organism>
<keyword evidence="2" id="KW-0812">Transmembrane</keyword>
<keyword evidence="2" id="KW-0472">Membrane</keyword>
<dbReference type="STRING" id="446469.Sked_04080"/>
<feature type="compositionally biased region" description="Low complexity" evidence="1">
    <location>
        <begin position="86"/>
        <end position="98"/>
    </location>
</feature>
<feature type="transmembrane region" description="Helical" evidence="2">
    <location>
        <begin position="42"/>
        <end position="62"/>
    </location>
</feature>
<evidence type="ECO:0000313" key="3">
    <source>
        <dbReference type="EMBL" id="ACZ20375.1"/>
    </source>
</evidence>
<dbReference type="HOGENOM" id="CLU_157311_1_0_11"/>
<evidence type="ECO:0000313" key="4">
    <source>
        <dbReference type="Proteomes" id="UP000000322"/>
    </source>
</evidence>
<evidence type="ECO:0000256" key="1">
    <source>
        <dbReference type="SAM" id="MobiDB-lite"/>
    </source>
</evidence>
<dbReference type="EMBL" id="CP001819">
    <property type="protein sequence ID" value="ACZ20375.1"/>
    <property type="molecule type" value="Genomic_DNA"/>
</dbReference>
<accession>D1BK98</accession>
<feature type="region of interest" description="Disordered" evidence="1">
    <location>
        <begin position="65"/>
        <end position="108"/>
    </location>
</feature>
<evidence type="ECO:0000256" key="2">
    <source>
        <dbReference type="SAM" id="Phobius"/>
    </source>
</evidence>
<sequence length="108" mass="11172">MPRDADSVLLESVATRRARLRAAFLHGDIPGRRTTADNVKRFVGSIVIAAVACAACAGYSFVQKAGPLRPSPTQVTQSPAPPADTAPPTDSTAPADTQQSDPTEGSTP</sequence>
<dbReference type="eggNOG" id="ENOG5033ARZ">
    <property type="taxonomic scope" value="Bacteria"/>
</dbReference>